<comment type="caution">
    <text evidence="8">The sequence shown here is derived from an EMBL/GenBank/DDBJ whole genome shotgun (WGS) entry which is preliminary data.</text>
</comment>
<evidence type="ECO:0000259" key="7">
    <source>
        <dbReference type="Pfam" id="PF17167"/>
    </source>
</evidence>
<reference evidence="9" key="1">
    <citation type="journal article" date="2019" name="Int. J. Syst. Evol. Microbiol.">
        <title>The Global Catalogue of Microorganisms (GCM) 10K type strain sequencing project: providing services to taxonomists for standard genome sequencing and annotation.</title>
        <authorList>
            <consortium name="The Broad Institute Genomics Platform"/>
            <consortium name="The Broad Institute Genome Sequencing Center for Infectious Disease"/>
            <person name="Wu L."/>
            <person name="Ma J."/>
        </authorList>
    </citation>
    <scope>NUCLEOTIDE SEQUENCE [LARGE SCALE GENOMIC DNA]</scope>
    <source>
        <strain evidence="9">CCUG 55491</strain>
    </source>
</reference>
<protein>
    <submittedName>
        <fullName evidence="8">GH36-type glycosyl hydrolase domain-containing protein</fullName>
    </submittedName>
</protein>
<dbReference type="InterPro" id="IPR005194">
    <property type="entry name" value="Glyco_hydro_65_C"/>
</dbReference>
<evidence type="ECO:0000259" key="5">
    <source>
        <dbReference type="Pfam" id="PF06165"/>
    </source>
</evidence>
<accession>A0ABW2YPT4</accession>
<dbReference type="InterPro" id="IPR019282">
    <property type="entry name" value="Glycoamylase-like_cons_dom"/>
</dbReference>
<evidence type="ECO:0000313" key="8">
    <source>
        <dbReference type="EMBL" id="MFD0739901.1"/>
    </source>
</evidence>
<dbReference type="CDD" id="cd11753">
    <property type="entry name" value="GH94N_ChvB_NdvB_2_like"/>
    <property type="match status" value="1"/>
</dbReference>
<dbReference type="InterPro" id="IPR011013">
    <property type="entry name" value="Gal_mutarotase_sf_dom"/>
</dbReference>
<keyword evidence="1" id="KW-0328">Glycosyltransferase</keyword>
<keyword evidence="3" id="KW-1133">Transmembrane helix</keyword>
<feature type="domain" description="Glycoside hydrolase family 65 C-terminal" evidence="4">
    <location>
        <begin position="2864"/>
        <end position="2898"/>
    </location>
</feature>
<organism evidence="8 9">
    <name type="scientific">Lysobacter koreensis</name>
    <dbReference type="NCBI Taxonomy" id="266122"/>
    <lineage>
        <taxon>Bacteria</taxon>
        <taxon>Pseudomonadati</taxon>
        <taxon>Pseudomonadota</taxon>
        <taxon>Gammaproteobacteria</taxon>
        <taxon>Lysobacterales</taxon>
        <taxon>Lysobacteraceae</taxon>
        <taxon>Lysobacter</taxon>
    </lineage>
</organism>
<feature type="domain" description="Glycosyl hydrolase 94 supersandwich" evidence="5">
    <location>
        <begin position="2147"/>
        <end position="2420"/>
    </location>
</feature>
<feature type="domain" description="Glycoamylase-like" evidence="6">
    <location>
        <begin position="1366"/>
        <end position="1573"/>
    </location>
</feature>
<feature type="transmembrane region" description="Helical" evidence="3">
    <location>
        <begin position="961"/>
        <end position="980"/>
    </location>
</feature>
<dbReference type="InterPro" id="IPR010383">
    <property type="entry name" value="Glyco_hydrolase_94_b-supersand"/>
</dbReference>
<dbReference type="InterPro" id="IPR037820">
    <property type="entry name" value="GH94N_NdvB"/>
</dbReference>
<proteinExistence type="predicted"/>
<dbReference type="PANTHER" id="PTHR37469:SF2">
    <property type="entry name" value="CELLOBIONIC ACID PHOSPHORYLASE"/>
    <property type="match status" value="1"/>
</dbReference>
<dbReference type="GO" id="GO:0016787">
    <property type="term" value="F:hydrolase activity"/>
    <property type="evidence" value="ECO:0007669"/>
    <property type="project" value="UniProtKB-KW"/>
</dbReference>
<dbReference type="InterPro" id="IPR033432">
    <property type="entry name" value="GH94_catalytic"/>
</dbReference>
<dbReference type="CDD" id="cd11756">
    <property type="entry name" value="GH94N_ChvB_NdvB_1_like"/>
    <property type="match status" value="1"/>
</dbReference>
<dbReference type="InterPro" id="IPR052047">
    <property type="entry name" value="GH94_Enzymes"/>
</dbReference>
<name>A0ABW2YPT4_9GAMM</name>
<dbReference type="InterPro" id="IPR011009">
    <property type="entry name" value="Kinase-like_dom_sf"/>
</dbReference>
<evidence type="ECO:0000256" key="3">
    <source>
        <dbReference type="SAM" id="Phobius"/>
    </source>
</evidence>
<sequence>MATRKTLLRAWLRATRSTTRRSARRVARRGALASEPPLRAQLFSAEQMERHGKALARAHRVSTAPAPDLLLQRLGENQQVLDDVCSLLNEAAHANRRLTPAGEWLLDNIYLIEEQISIARRHLPKGYSRELPRLTHGASRDLPRVYDIALNAISHGDGRVDADSLARFVAAYQSVTPLKLGELWAIPIMLRLALIENLRRVSARILADRTDRNLADLWADRLTEVAESDPKNLVLAVADMARSQPPVASSFVAELARRLQGQSSALSLPLTWVEQWLADSDQTIEQMVQTENQQQAADQVSVSNSIGSLRFLAMMDWREFVETMSVVEHALREDPNGTYGLMDFATRDRYRHVAEQIARRGGLLEVDVAHKALELARQRAAQGDPNDVAAHVGYYLVDDGRRELEVALAPRHGVNAAVRKTARRVPLLAYTLPIALIVAIFTHGLVVAAAPAWLGPAWPWLVGVLCVIAFSELGVAAVNWATTLLATPRALPRLDYSEGIPASARTLVVVPTMFGSEAALRDLVEALEVRFLANRDRNLRFALLTDFFDADAAELPGDAALLVAARREIEALNLRHANGSGDIFFLFQRPRLWNPREGTWMGHERKRGKLAALNALLRTGARDAFSLIVGDTDALAGVRYVITLDTDTQLPRDAARQLVGTLAHPLNRAQFDPVRGVVTRGYGILQPRVGIAMSGQARSWYARLYGSEPGIDPYTRAVSDVYQDLFSEGSFVGKGIYDVEAFECALEGRMPADSILSHDLLEGCYARAGLVSDVQLYEDYPSRYAVDVKRRHRWIRGDWQLLPWIWPWVRRTDVRGERNPLSLLSRGKLVDNLRRSLVPAAITALLVLGWLFAPAPLAWTAWVLAIAVVPPLLASMIDLASRPPDLPLRAHLHQAMAAVLRNFARVPLALACLPYEAYFSLDAIARTLWRMGVSRRRLLQWSPSSEVERTLGDGALAALRTMWFGPAFALASAAAIAFVQPAALPVAAPVLALWALSPWLMWWLGRPRQRAGVPLSLTQTKFLRRLARRTWAFFDTHVTAADHWLPPDNVQEHPTLVVARRTSPTNIGLALLADLAAYDFGYVPVGELMTRCRNTLHTLESLPRHRGHFYNWYDTETLQPLPPRYVSTVDSGNLAGHLLTLRQGLLALPDAPLLSPATWAGLADTLAVLVEAHGDASGGGQAAHAAVAQFQDALDDAGTAAPTSLRDAAQLLARLRSLARDLQQPAPDADPAATDDEARFWQRALLRQCESVHDDLLWLVPWLASWLDAPSDGDGVPASVQPIPTLRELARGVAASASGPHDPDDERAHAVAVAATRAQARIAELERLAHVASQCAQHQYGFLYDSARHLLAIGYNVDEQRRDPGYYDLLASEARLCSFVTIAQGQLPQETWFALGRLLTEIDGDATLLSWSGSMFEYLMPQLVMPSFEGTLLDQTARNCVDRQIEYGRQRDVPWGISESGYNLVDTRMNYQYRAFGVPGLGLKRGLAQDLVIAPYASMMALMVAPEAACENLQRLTAEGFAGRFGLFEAIDYTAARLPRGQSHAVIRSFMVHHQGMGLLSLAYLLCDQPMQKRFVADPEFQATLLLLQERIPRTGVFHPHAAEVAGASPLSEVAETRLRVFRGTDMARPAVQILSNGRYHLMVSSAGGGYSRVHDMAVTRWREDGTRDHWGSFCYLRDVDSGQFWSTTHQPCTVAVEGYEAIFSDAKAEFRGRHLGFDTHTEIAVSPEDDIELRRLRITNRTREPRAIEITSYAEVVLAPAISDELHPAFSNLFVQTELVPMKQAIVCTRRARGHDESPPWMFHLVAVHGADIDAISYETDRARFVGRGHSLQRPRALTGTDALSNTDGSVLDPIVAIRSRITLAPGQTATVDMVTGVGGTRDACAGLIEKYRDRRLADRVFDLAWTHSQVVRRQINASQADAQLYERLAGLVLYANPVLRAEPAVLLQNRRGQSGLWGQAISGDLPVVLVQIADADNIELVRQLVQAHAYWRLKGLAVDLVIWNEDQAGYRQQLQDQIMGLIAAGVEAHVIDRPGGIFVRPTQQISQEDRILIQSVARVILSDARGSLAEQVGRRPPVVPAMSLLLPAPVQPDLLDEAPAPDTTAADAHARGAPAAAVLDPWPFDAVADTRLLGNGLGGFSPDGREYVIDLADGQTTPAPWSNVLANAQFGCVVSESAPGYTWGENAHEFRLTPWHNDPVGDACGEAFYLRDEDSGRVWSPMPLPCRGEGPYRTRHGFGYSVYEHVEDGIASELWVYVALEDAVKFSVLKLHNRSGRPRRLSATGYVEWILGDLHAKTQMHVVTEIDGDSGVLTARNAYNTEFEGRVAFFDTDPVAPGAPARSVTGDRAEFLGRNGHPQRPAAMGRERLSGKLGPGLDPCAAIQVPLQLDAVEASETVFRLGLGRDWADAVALARRTRGVDAAYDALDAVRIYWLRTLGTIQVQTPDPSVDVLANGWLLYQTIGCRFLARSGYYQSSGAYGFRDQLQDTMAMVHAEPQRARAHLLLSAAHQFPQGDVLHWWHPPLDRGVRTRCSDDYLWLPLAACRYIGATGDAGVLDEVVPYIEGRPVNADEESYYDLPLRSLLRENLYAHCVRSLQRGLELVGERGLPLIATGDWNDGMNRVGERGRGESVWLGFFLFDVLNRFSGVARARGDAGFADHCLDAAETLRGNLELHAWDGAWYRRAWFDNGAPLGSTASDECRIDSIAQSWSVLSGAGDPERTRQAMASLDRYLVRRDAGLVQLLDPPFDQTAQDPGYIRGYVPGVRENGGQYTHAAIWATMAFAHLGDSARAWELLRMINPVHHGDSPEAVATYKVEPYVVAADVYAVPPHVGRGGWTWYTGSAGWMYRLVVESLLGLQREGDRLRLAPCIPHDWPEYSLRYRYRDSVYRIRVRQLPPGGQSRLTVDGIEQDGLVIPLQDDYAEHVVEAWVAPRAG</sequence>
<keyword evidence="9" id="KW-1185">Reference proteome</keyword>
<keyword evidence="8" id="KW-0378">Hydrolase</keyword>
<keyword evidence="3" id="KW-0472">Membrane</keyword>
<feature type="transmembrane region" description="Helical" evidence="3">
    <location>
        <begin position="460"/>
        <end position="486"/>
    </location>
</feature>
<evidence type="ECO:0000259" key="4">
    <source>
        <dbReference type="Pfam" id="PF03633"/>
    </source>
</evidence>
<dbReference type="RefSeq" id="WP_386812942.1">
    <property type="nucleotide sequence ID" value="NZ_JBHTIH010000006.1"/>
</dbReference>
<dbReference type="Gene3D" id="2.70.98.40">
    <property type="entry name" value="Glycoside hydrolase, family 65, N-terminal domain"/>
    <property type="match status" value="2"/>
</dbReference>
<dbReference type="Gene3D" id="2.60.420.10">
    <property type="entry name" value="Maltose phosphorylase, domain 3"/>
    <property type="match status" value="1"/>
</dbReference>
<dbReference type="InterPro" id="IPR008928">
    <property type="entry name" value="6-hairpin_glycosidase_sf"/>
</dbReference>
<feature type="transmembrane region" description="Helical" evidence="3">
    <location>
        <begin position="986"/>
        <end position="1005"/>
    </location>
</feature>
<dbReference type="PANTHER" id="PTHR37469">
    <property type="entry name" value="CELLOBIONIC ACID PHOSPHORYLASE-RELATED"/>
    <property type="match status" value="1"/>
</dbReference>
<dbReference type="Gene3D" id="1.50.10.10">
    <property type="match status" value="1"/>
</dbReference>
<dbReference type="InterPro" id="IPR037018">
    <property type="entry name" value="GH65_N"/>
</dbReference>
<feature type="domain" description="Glycosyl hydrolase 94 catalytic" evidence="7">
    <location>
        <begin position="2435"/>
        <end position="2860"/>
    </location>
</feature>
<evidence type="ECO:0000313" key="9">
    <source>
        <dbReference type="Proteomes" id="UP001597090"/>
    </source>
</evidence>
<dbReference type="Gene3D" id="3.90.1200.10">
    <property type="match status" value="1"/>
</dbReference>
<dbReference type="InterPro" id="IPR037824">
    <property type="entry name" value="GH94N_2_NdvB"/>
</dbReference>
<dbReference type="Pfam" id="PF17167">
    <property type="entry name" value="Glyco_hydro_94"/>
    <property type="match status" value="1"/>
</dbReference>
<dbReference type="SUPFAM" id="SSF48208">
    <property type="entry name" value="Six-hairpin glycosidases"/>
    <property type="match status" value="1"/>
</dbReference>
<keyword evidence="3" id="KW-0812">Transmembrane</keyword>
<feature type="domain" description="Glycosyl hydrolase 94 supersandwich" evidence="5">
    <location>
        <begin position="1616"/>
        <end position="1895"/>
    </location>
</feature>
<dbReference type="Proteomes" id="UP001597090">
    <property type="component" value="Unassembled WGS sequence"/>
</dbReference>
<evidence type="ECO:0000256" key="2">
    <source>
        <dbReference type="ARBA" id="ARBA00022679"/>
    </source>
</evidence>
<dbReference type="Pfam" id="PF03633">
    <property type="entry name" value="Glyco_hydro_65C"/>
    <property type="match status" value="1"/>
</dbReference>
<dbReference type="SUPFAM" id="SSF56112">
    <property type="entry name" value="Protein kinase-like (PK-like)"/>
    <property type="match status" value="1"/>
</dbReference>
<dbReference type="EMBL" id="JBHTIH010000006">
    <property type="protein sequence ID" value="MFD0739901.1"/>
    <property type="molecule type" value="Genomic_DNA"/>
</dbReference>
<evidence type="ECO:0000256" key="1">
    <source>
        <dbReference type="ARBA" id="ARBA00022676"/>
    </source>
</evidence>
<dbReference type="Gene3D" id="1.50.10.140">
    <property type="match status" value="2"/>
</dbReference>
<dbReference type="InterPro" id="IPR012341">
    <property type="entry name" value="6hp_glycosidase-like_sf"/>
</dbReference>
<evidence type="ECO:0000259" key="6">
    <source>
        <dbReference type="Pfam" id="PF10091"/>
    </source>
</evidence>
<dbReference type="SUPFAM" id="SSF74650">
    <property type="entry name" value="Galactose mutarotase-like"/>
    <property type="match status" value="2"/>
</dbReference>
<gene>
    <name evidence="8" type="ORF">ACFQZQ_11500</name>
</gene>
<dbReference type="Pfam" id="PF06165">
    <property type="entry name" value="GH94_b-supersand"/>
    <property type="match status" value="2"/>
</dbReference>
<keyword evidence="2" id="KW-0808">Transferase</keyword>
<dbReference type="SMART" id="SM01068">
    <property type="entry name" value="CBM_X"/>
    <property type="match status" value="2"/>
</dbReference>
<feature type="transmembrane region" description="Helical" evidence="3">
    <location>
        <begin position="427"/>
        <end position="454"/>
    </location>
</feature>
<dbReference type="Pfam" id="PF10091">
    <property type="entry name" value="Glycoamylase"/>
    <property type="match status" value="1"/>
</dbReference>